<organism evidence="1 2">
    <name type="scientific">Digitaria exilis</name>
    <dbReference type="NCBI Taxonomy" id="1010633"/>
    <lineage>
        <taxon>Eukaryota</taxon>
        <taxon>Viridiplantae</taxon>
        <taxon>Streptophyta</taxon>
        <taxon>Embryophyta</taxon>
        <taxon>Tracheophyta</taxon>
        <taxon>Spermatophyta</taxon>
        <taxon>Magnoliopsida</taxon>
        <taxon>Liliopsida</taxon>
        <taxon>Poales</taxon>
        <taxon>Poaceae</taxon>
        <taxon>PACMAD clade</taxon>
        <taxon>Panicoideae</taxon>
        <taxon>Panicodae</taxon>
        <taxon>Paniceae</taxon>
        <taxon>Anthephorinae</taxon>
        <taxon>Digitaria</taxon>
    </lineage>
</organism>
<dbReference type="EMBL" id="JACEFO010000645">
    <property type="protein sequence ID" value="KAF8762309.1"/>
    <property type="molecule type" value="Genomic_DNA"/>
</dbReference>
<proteinExistence type="predicted"/>
<evidence type="ECO:0000313" key="2">
    <source>
        <dbReference type="Proteomes" id="UP000636709"/>
    </source>
</evidence>
<reference evidence="1" key="1">
    <citation type="submission" date="2020-07" db="EMBL/GenBank/DDBJ databases">
        <title>Genome sequence and genetic diversity analysis of an under-domesticated orphan crop, white fonio (Digitaria exilis).</title>
        <authorList>
            <person name="Bennetzen J.L."/>
            <person name="Chen S."/>
            <person name="Ma X."/>
            <person name="Wang X."/>
            <person name="Yssel A.E.J."/>
            <person name="Chaluvadi S.R."/>
            <person name="Johnson M."/>
            <person name="Gangashetty P."/>
            <person name="Hamidou F."/>
            <person name="Sanogo M.D."/>
            <person name="Zwaenepoel A."/>
            <person name="Wallace J."/>
            <person name="Van De Peer Y."/>
            <person name="Van Deynze A."/>
        </authorList>
    </citation>
    <scope>NUCLEOTIDE SEQUENCE</scope>
    <source>
        <tissue evidence="1">Leaves</tissue>
    </source>
</reference>
<gene>
    <name evidence="1" type="ORF">HU200_009600</name>
</gene>
<evidence type="ECO:0000313" key="1">
    <source>
        <dbReference type="EMBL" id="KAF8762309.1"/>
    </source>
</evidence>
<comment type="caution">
    <text evidence="1">The sequence shown here is derived from an EMBL/GenBank/DDBJ whole genome shotgun (WGS) entry which is preliminary data.</text>
</comment>
<name>A0A835FJQ4_9POAL</name>
<sequence>MSSSSPTPASARSAFACAAGGRLPRCRSAAARCRRDPAPGTWCRG</sequence>
<keyword evidence="2" id="KW-1185">Reference proteome</keyword>
<accession>A0A835FJQ4</accession>
<dbReference type="AlphaFoldDB" id="A0A835FJQ4"/>
<dbReference type="Proteomes" id="UP000636709">
    <property type="component" value="Unassembled WGS sequence"/>
</dbReference>
<protein>
    <submittedName>
        <fullName evidence="1">Uncharacterized protein</fullName>
    </submittedName>
</protein>